<dbReference type="Pfam" id="PF13424">
    <property type="entry name" value="TPR_12"/>
    <property type="match status" value="1"/>
</dbReference>
<sequence>MDSSTANLIAMLRERIDSLRNAGNLEEAVHAASAAVEKCQQSLGPDLEHIDAFATALEIRAEIQRELGNLDSARDDYRQAIDQLDQRPDRMDQLGRLYAGLGAAQDALGEPDRAAVAWERAIGFFEKVEPPLLLDVAALRNNLGFLKKADGNLDDAESHFLRSLEILHGVHGNEHEETASVSNNLGALYQSAGFFEQAREMHMMALEARRALLGEEHPDTAQSHNNLALALLSTGDRSWARRHFEKALSGFESLGSDYAADLEAVAENYCDFLRSEGESTLAEVIAGRVREVLGTNQTVPA</sequence>
<evidence type="ECO:0000256" key="2">
    <source>
        <dbReference type="ARBA" id="ARBA00022803"/>
    </source>
</evidence>
<organism evidence="4 5">
    <name type="scientific">Luteolibacter pohnpeiensis</name>
    <dbReference type="NCBI Taxonomy" id="454153"/>
    <lineage>
        <taxon>Bacteria</taxon>
        <taxon>Pseudomonadati</taxon>
        <taxon>Verrucomicrobiota</taxon>
        <taxon>Verrucomicrobiia</taxon>
        <taxon>Verrucomicrobiales</taxon>
        <taxon>Verrucomicrobiaceae</taxon>
        <taxon>Luteolibacter</taxon>
    </lineage>
</organism>
<dbReference type="Pfam" id="PF13181">
    <property type="entry name" value="TPR_8"/>
    <property type="match status" value="1"/>
</dbReference>
<dbReference type="SUPFAM" id="SSF48452">
    <property type="entry name" value="TPR-like"/>
    <property type="match status" value="2"/>
</dbReference>
<reference evidence="4" key="1">
    <citation type="submission" date="2021-01" db="EMBL/GenBank/DDBJ databases">
        <title>Modified the classification status of verrucomicrobia.</title>
        <authorList>
            <person name="Feng X."/>
        </authorList>
    </citation>
    <scope>NUCLEOTIDE SEQUENCE</scope>
    <source>
        <strain evidence="4">KCTC 22041</strain>
    </source>
</reference>
<gene>
    <name evidence="4" type="ORF">JIN85_08060</name>
</gene>
<keyword evidence="2" id="KW-0802">TPR repeat</keyword>
<dbReference type="RefSeq" id="WP_200269430.1">
    <property type="nucleotide sequence ID" value="NZ_JAENIJ010000010.1"/>
</dbReference>
<dbReference type="PANTHER" id="PTHR45641:SF19">
    <property type="entry name" value="NEPHROCYSTIN-3"/>
    <property type="match status" value="1"/>
</dbReference>
<dbReference type="EMBL" id="JAENIJ010000010">
    <property type="protein sequence ID" value="MBK1882364.1"/>
    <property type="molecule type" value="Genomic_DNA"/>
</dbReference>
<dbReference type="InterPro" id="IPR011990">
    <property type="entry name" value="TPR-like_helical_dom_sf"/>
</dbReference>
<evidence type="ECO:0000313" key="4">
    <source>
        <dbReference type="EMBL" id="MBK1882364.1"/>
    </source>
</evidence>
<name>A0A934VWC9_9BACT</name>
<evidence type="ECO:0000256" key="1">
    <source>
        <dbReference type="ARBA" id="ARBA00022737"/>
    </source>
</evidence>
<comment type="caution">
    <text evidence="4">The sequence shown here is derived from an EMBL/GenBank/DDBJ whole genome shotgun (WGS) entry which is preliminary data.</text>
</comment>
<dbReference type="InterPro" id="IPR019734">
    <property type="entry name" value="TPR_rpt"/>
</dbReference>
<keyword evidence="5" id="KW-1185">Reference proteome</keyword>
<keyword evidence="3" id="KW-0175">Coiled coil</keyword>
<dbReference type="SMART" id="SM00028">
    <property type="entry name" value="TPR"/>
    <property type="match status" value="6"/>
</dbReference>
<dbReference type="AlphaFoldDB" id="A0A934VWC9"/>
<dbReference type="Proteomes" id="UP000603141">
    <property type="component" value="Unassembled WGS sequence"/>
</dbReference>
<proteinExistence type="predicted"/>
<accession>A0A934VWC9</accession>
<keyword evidence="1" id="KW-0677">Repeat</keyword>
<evidence type="ECO:0000313" key="5">
    <source>
        <dbReference type="Proteomes" id="UP000603141"/>
    </source>
</evidence>
<dbReference type="PANTHER" id="PTHR45641">
    <property type="entry name" value="TETRATRICOPEPTIDE REPEAT PROTEIN (AFU_ORTHOLOGUE AFUA_6G03870)"/>
    <property type="match status" value="1"/>
</dbReference>
<dbReference type="Gene3D" id="1.25.40.10">
    <property type="entry name" value="Tetratricopeptide repeat domain"/>
    <property type="match status" value="2"/>
</dbReference>
<feature type="coiled-coil region" evidence="3">
    <location>
        <begin position="60"/>
        <end position="87"/>
    </location>
</feature>
<evidence type="ECO:0000256" key="3">
    <source>
        <dbReference type="SAM" id="Coils"/>
    </source>
</evidence>
<protein>
    <submittedName>
        <fullName evidence="4">Tetratricopeptide repeat protein</fullName>
    </submittedName>
</protein>
<dbReference type="Pfam" id="PF13374">
    <property type="entry name" value="TPR_10"/>
    <property type="match status" value="1"/>
</dbReference>